<reference evidence="1 2" key="1">
    <citation type="submission" date="2017-03" db="EMBL/GenBank/DDBJ databases">
        <title>Genome sequence of Clostridium chromiireducens DSM 23318.</title>
        <authorList>
            <person name="Poehlein A."/>
            <person name="Daniel R."/>
        </authorList>
    </citation>
    <scope>NUCLEOTIDE SEQUENCE [LARGE SCALE GENOMIC DNA]</scope>
    <source>
        <strain evidence="1 2">DSM 23318</strain>
    </source>
</reference>
<dbReference type="STRING" id="225345.CLCHR_11120"/>
<evidence type="ECO:0008006" key="3">
    <source>
        <dbReference type="Google" id="ProtNLM"/>
    </source>
</evidence>
<dbReference type="SUPFAM" id="SSF56112">
    <property type="entry name" value="Protein kinase-like (PK-like)"/>
    <property type="match status" value="1"/>
</dbReference>
<name>A0A1V4IXX4_9CLOT</name>
<dbReference type="EMBL" id="MZGT01000011">
    <property type="protein sequence ID" value="OPJ64759.1"/>
    <property type="molecule type" value="Genomic_DNA"/>
</dbReference>
<accession>A0A1V4IXX4</accession>
<proteinExistence type="predicted"/>
<dbReference type="AlphaFoldDB" id="A0A1V4IXX4"/>
<comment type="caution">
    <text evidence="1">The sequence shown here is derived from an EMBL/GenBank/DDBJ whole genome shotgun (WGS) entry which is preliminary data.</text>
</comment>
<dbReference type="Proteomes" id="UP000191056">
    <property type="component" value="Unassembled WGS sequence"/>
</dbReference>
<gene>
    <name evidence="1" type="ORF">CLCHR_11120</name>
</gene>
<dbReference type="Gene3D" id="1.10.510.10">
    <property type="entry name" value="Transferase(Phosphotransferase) domain 1"/>
    <property type="match status" value="1"/>
</dbReference>
<protein>
    <recommendedName>
        <fullName evidence="3">Serine/threonine protein kinase</fullName>
    </recommendedName>
</protein>
<dbReference type="InterPro" id="IPR011009">
    <property type="entry name" value="Kinase-like_dom_sf"/>
</dbReference>
<organism evidence="1 2">
    <name type="scientific">Clostridium chromiireducens</name>
    <dbReference type="NCBI Taxonomy" id="225345"/>
    <lineage>
        <taxon>Bacteria</taxon>
        <taxon>Bacillati</taxon>
        <taxon>Bacillota</taxon>
        <taxon>Clostridia</taxon>
        <taxon>Eubacteriales</taxon>
        <taxon>Clostridiaceae</taxon>
        <taxon>Clostridium</taxon>
    </lineage>
</organism>
<sequence length="180" mass="20637">MIIIKKHSGLDIDNLEFLGSGTQGKVYKIDSQKCIKIFKKEQICADEIETLAMAQMDSHFPKLYTFGENYIIREYINGIELDKFLLSTPLTDSISLEIIELYEAMDSVGYRRLDAAPFHIFLTPSNGIKLIDTARAMKKKVIYPSLIIKGLADLGYKKDFLNFVKCNKPELYKKWLNKKG</sequence>
<evidence type="ECO:0000313" key="1">
    <source>
        <dbReference type="EMBL" id="OPJ64759.1"/>
    </source>
</evidence>
<dbReference type="RefSeq" id="WP_207652303.1">
    <property type="nucleotide sequence ID" value="NZ_MZGT01000011.1"/>
</dbReference>
<evidence type="ECO:0000313" key="2">
    <source>
        <dbReference type="Proteomes" id="UP000191056"/>
    </source>
</evidence>
<keyword evidence="2" id="KW-1185">Reference proteome</keyword>